<dbReference type="AlphaFoldDB" id="B9Y923"/>
<evidence type="ECO:0000256" key="1">
    <source>
        <dbReference type="SAM" id="SignalP"/>
    </source>
</evidence>
<evidence type="ECO:0000313" key="3">
    <source>
        <dbReference type="Proteomes" id="UP000005950"/>
    </source>
</evidence>
<feature type="signal peptide" evidence="1">
    <location>
        <begin position="1"/>
        <end position="33"/>
    </location>
</feature>
<dbReference type="Pfam" id="PF14903">
    <property type="entry name" value="WG_beta_rep"/>
    <property type="match status" value="1"/>
</dbReference>
<reference evidence="2 3" key="2">
    <citation type="submission" date="2009-02" db="EMBL/GenBank/DDBJ databases">
        <title>Draft genome sequence of Holdemania filiformis DSM 12042.</title>
        <authorList>
            <person name="Sudarsanam P."/>
            <person name="Ley R."/>
            <person name="Guruge J."/>
            <person name="Turnbaugh P.J."/>
            <person name="Mahowald M."/>
            <person name="Liep D."/>
            <person name="Gordon J."/>
        </authorList>
    </citation>
    <scope>NUCLEOTIDE SEQUENCE [LARGE SCALE GENOMIC DNA]</scope>
    <source>
        <strain evidence="2 3">DSM 12042</strain>
    </source>
</reference>
<dbReference type="STRING" id="545696.HOLDEFILI_02323"/>
<gene>
    <name evidence="2" type="ORF">HOLDEFILI_02323</name>
</gene>
<reference evidence="2 3" key="1">
    <citation type="submission" date="2008-12" db="EMBL/GenBank/DDBJ databases">
        <authorList>
            <person name="Fulton L."/>
            <person name="Clifton S."/>
            <person name="Fulton B."/>
            <person name="Xu J."/>
            <person name="Minx P."/>
            <person name="Pepin K.H."/>
            <person name="Johnson M."/>
            <person name="Bhonagiri V."/>
            <person name="Nash W.E."/>
            <person name="Mardis E.R."/>
            <person name="Wilson R.K."/>
        </authorList>
    </citation>
    <scope>NUCLEOTIDE SEQUENCE [LARGE SCALE GENOMIC DNA]</scope>
    <source>
        <strain evidence="2 3">DSM 12042</strain>
    </source>
</reference>
<accession>B9Y923</accession>
<evidence type="ECO:0000313" key="2">
    <source>
        <dbReference type="EMBL" id="EEF67519.1"/>
    </source>
</evidence>
<dbReference type="Proteomes" id="UP000005950">
    <property type="component" value="Unassembled WGS sequence"/>
</dbReference>
<dbReference type="eggNOG" id="ENOG5030JGJ">
    <property type="taxonomic scope" value="Bacteria"/>
</dbReference>
<name>B9Y923_9FIRM</name>
<protein>
    <recommendedName>
        <fullName evidence="4">WG repeat-containing protein</fullName>
    </recommendedName>
</protein>
<dbReference type="OrthoDB" id="210273at2"/>
<dbReference type="PANTHER" id="PTHR37841">
    <property type="entry name" value="GLR2918 PROTEIN"/>
    <property type="match status" value="1"/>
</dbReference>
<dbReference type="PROSITE" id="PS51257">
    <property type="entry name" value="PROKAR_LIPOPROTEIN"/>
    <property type="match status" value="1"/>
</dbReference>
<dbReference type="HOGENOM" id="CLU_416070_0_0_9"/>
<dbReference type="PANTHER" id="PTHR37841:SF1">
    <property type="entry name" value="DUF3298 DOMAIN-CONTAINING PROTEIN"/>
    <property type="match status" value="1"/>
</dbReference>
<dbReference type="EMBL" id="ACCF01000136">
    <property type="protein sequence ID" value="EEF67519.1"/>
    <property type="molecule type" value="Genomic_DNA"/>
</dbReference>
<feature type="chain" id="PRO_5039250499" description="WG repeat-containing protein" evidence="1">
    <location>
        <begin position="34"/>
        <end position="659"/>
    </location>
</feature>
<comment type="caution">
    <text evidence="2">The sequence shown here is derived from an EMBL/GenBank/DDBJ whole genome shotgun (WGS) entry which is preliminary data.</text>
</comment>
<organism evidence="2 3">
    <name type="scientific">Holdemania filiformis DSM 12042</name>
    <dbReference type="NCBI Taxonomy" id="545696"/>
    <lineage>
        <taxon>Bacteria</taxon>
        <taxon>Bacillati</taxon>
        <taxon>Bacillota</taxon>
        <taxon>Erysipelotrichia</taxon>
        <taxon>Erysipelotrichales</taxon>
        <taxon>Erysipelotrichaceae</taxon>
        <taxon>Holdemania</taxon>
    </lineage>
</organism>
<sequence>MMERKTRRRTMRKISFGVLVLILLCGCSVYRKAASAETEDKQKEKTELISVDDRLPSMTLKLRNSVMKACENGKYGAIDETGMPVVPLEYDQLTILSDGQILAETASQYTLYDAAGTSQELTAVNQQVQNWDSFRFDLTLNLFRVEKEGRYAVMNFTGELLTEQFYDEVQRVLSVAPYSSEAPVFLAAERNENGYEVNLYTSAGKRITSKSYKQTGADGVFDVSYYEDHAGGGLVAIRNRDSYDGIDLNGNLLFSGADHVEYNESIDALIAEKDGKSAILNQAGQKVDFIYDRIQRYTDQSVIITQAGKSGILDAEGKIILPVSYDEVLYLYGLPELTEFNVRNGAQRQVIDQEGNVLFEHHSDELYKEGNYYAMRGTGGTMDSQGHVVSPDLNLYRYNGKDRYTGEIHGISCLLDENLEIIQQFPDLDWISTVCSGTRCSQNYFQFLRESIHYGVMDRTGEILFEDAEIEQRGDVTLISAEEKIICAADSLTQALPASAEAAVHPTEIQGVSGIFIGEAGNLTFYDLDLKPLYTVAADRIVLELPVFETEDGTKFKEFIIEKDGKQGVMLETGEMILEPVYEELLHFYWTGYGMAVNQGKAAVFDFRGNWITDFVYTLNENFKIHENRIVGEWYTNASEGEPTVYQRERVITDESKGS</sequence>
<keyword evidence="1" id="KW-0732">Signal</keyword>
<proteinExistence type="predicted"/>
<dbReference type="InterPro" id="IPR032774">
    <property type="entry name" value="WG_beta_rep"/>
</dbReference>
<evidence type="ECO:0008006" key="4">
    <source>
        <dbReference type="Google" id="ProtNLM"/>
    </source>
</evidence>